<name>A0A6J5KYX4_9CAUD</name>
<dbReference type="SUPFAM" id="SSF56349">
    <property type="entry name" value="DNA breaking-rejoining enzymes"/>
    <property type="match status" value="1"/>
</dbReference>
<gene>
    <name evidence="5" type="ORF">UFOVP74_29</name>
</gene>
<dbReference type="GO" id="GO:0003677">
    <property type="term" value="F:DNA binding"/>
    <property type="evidence" value="ECO:0007669"/>
    <property type="project" value="UniProtKB-KW"/>
</dbReference>
<keyword evidence="3" id="KW-0233">DNA recombination</keyword>
<dbReference type="GO" id="GO:0006310">
    <property type="term" value="P:DNA recombination"/>
    <property type="evidence" value="ECO:0007669"/>
    <property type="project" value="UniProtKB-KW"/>
</dbReference>
<dbReference type="Gene3D" id="1.10.443.10">
    <property type="entry name" value="Intergrase catalytic core"/>
    <property type="match status" value="1"/>
</dbReference>
<keyword evidence="2" id="KW-0238">DNA-binding</keyword>
<evidence type="ECO:0000259" key="4">
    <source>
        <dbReference type="PROSITE" id="PS51898"/>
    </source>
</evidence>
<dbReference type="InterPro" id="IPR035386">
    <property type="entry name" value="Arm-DNA-bind_5"/>
</dbReference>
<dbReference type="GO" id="GO:0015074">
    <property type="term" value="P:DNA integration"/>
    <property type="evidence" value="ECO:0007669"/>
    <property type="project" value="InterPro"/>
</dbReference>
<dbReference type="InterPro" id="IPR002104">
    <property type="entry name" value="Integrase_catalytic"/>
</dbReference>
<evidence type="ECO:0000313" key="5">
    <source>
        <dbReference type="EMBL" id="CAB4126475.1"/>
    </source>
</evidence>
<dbReference type="Pfam" id="PF17293">
    <property type="entry name" value="Arm-DNA-bind_5"/>
    <property type="match status" value="1"/>
</dbReference>
<dbReference type="InterPro" id="IPR010998">
    <property type="entry name" value="Integrase_recombinase_N"/>
</dbReference>
<dbReference type="InterPro" id="IPR011010">
    <property type="entry name" value="DNA_brk_join_enz"/>
</dbReference>
<comment type="similarity">
    <text evidence="1">Belongs to the 'phage' integrase family.</text>
</comment>
<sequence>MYENVVKIYGFIPFFPTLALHQRTTPMAKAPNVILALVKKYAADSEGYIKIKVNIPGKRKPAMKSTGYRIPEKMWLAEEELVKKAHPDAQTINREIHKEKDKIIDAFKTDLQRDNVFTEALIKKRVAGRTQTDFLEFYQEYIDFKKKDWSDGFCRHQVSNLNTLRKFTKGSLPFSDINTDWLEAYEMSMAKLQSTTVNTKFKRLREVVSRAIKRKLIDEQAIMAYKWPEYGQPETDYLTLSQTEDLADLIYTGKLDYDTKLKNVACYFLLECYSGIRFSDWSRWKIETLVSDRNLKVRAKKNGEPVYLPLNIFTRLGRIVDYILDSKIPPTTRERDTNLTLKVLERHEKLQWNLGLHSHVGRHTCATILGEMGYTDNDIAEVLGISPQTARKYTKRTRQGLNATFAEKGGI</sequence>
<feature type="domain" description="Tyr recombinase" evidence="4">
    <location>
        <begin position="233"/>
        <end position="406"/>
    </location>
</feature>
<proteinExistence type="inferred from homology"/>
<dbReference type="Pfam" id="PF13102">
    <property type="entry name" value="Phage_int_SAM_5"/>
    <property type="match status" value="1"/>
</dbReference>
<reference evidence="5" key="1">
    <citation type="submission" date="2020-04" db="EMBL/GenBank/DDBJ databases">
        <authorList>
            <person name="Chiriac C."/>
            <person name="Salcher M."/>
            <person name="Ghai R."/>
            <person name="Kavagutti S V."/>
        </authorList>
    </citation>
    <scope>NUCLEOTIDE SEQUENCE</scope>
</reference>
<dbReference type="PROSITE" id="PS51898">
    <property type="entry name" value="TYR_RECOMBINASE"/>
    <property type="match status" value="1"/>
</dbReference>
<dbReference type="InterPro" id="IPR025269">
    <property type="entry name" value="SAM-like_dom"/>
</dbReference>
<accession>A0A6J5KYX4</accession>
<evidence type="ECO:0000256" key="1">
    <source>
        <dbReference type="ARBA" id="ARBA00008857"/>
    </source>
</evidence>
<protein>
    <submittedName>
        <fullName evidence="5">Phage integrase SAM-like domain containing protein</fullName>
    </submittedName>
</protein>
<evidence type="ECO:0000256" key="2">
    <source>
        <dbReference type="ARBA" id="ARBA00023125"/>
    </source>
</evidence>
<dbReference type="InterPro" id="IPR013762">
    <property type="entry name" value="Integrase-like_cat_sf"/>
</dbReference>
<dbReference type="Pfam" id="PF00589">
    <property type="entry name" value="Phage_integrase"/>
    <property type="match status" value="1"/>
</dbReference>
<organism evidence="5">
    <name type="scientific">uncultured Caudovirales phage</name>
    <dbReference type="NCBI Taxonomy" id="2100421"/>
    <lineage>
        <taxon>Viruses</taxon>
        <taxon>Duplodnaviria</taxon>
        <taxon>Heunggongvirae</taxon>
        <taxon>Uroviricota</taxon>
        <taxon>Caudoviricetes</taxon>
        <taxon>Peduoviridae</taxon>
        <taxon>Maltschvirus</taxon>
        <taxon>Maltschvirus maltsch</taxon>
    </lineage>
</organism>
<dbReference type="EMBL" id="LR796196">
    <property type="protein sequence ID" value="CAB4126475.1"/>
    <property type="molecule type" value="Genomic_DNA"/>
</dbReference>
<evidence type="ECO:0000256" key="3">
    <source>
        <dbReference type="ARBA" id="ARBA00023172"/>
    </source>
</evidence>
<dbReference type="Gene3D" id="1.10.150.130">
    <property type="match status" value="1"/>
</dbReference>